<dbReference type="Proteomes" id="UP000756132">
    <property type="component" value="Chromosome 6"/>
</dbReference>
<dbReference type="RefSeq" id="XP_047763838.1">
    <property type="nucleotide sequence ID" value="XM_047906814.1"/>
</dbReference>
<organism evidence="2 3">
    <name type="scientific">Passalora fulva</name>
    <name type="common">Tomato leaf mold</name>
    <name type="synonym">Cladosporium fulvum</name>
    <dbReference type="NCBI Taxonomy" id="5499"/>
    <lineage>
        <taxon>Eukaryota</taxon>
        <taxon>Fungi</taxon>
        <taxon>Dikarya</taxon>
        <taxon>Ascomycota</taxon>
        <taxon>Pezizomycotina</taxon>
        <taxon>Dothideomycetes</taxon>
        <taxon>Dothideomycetidae</taxon>
        <taxon>Mycosphaerellales</taxon>
        <taxon>Mycosphaerellaceae</taxon>
        <taxon>Fulvia</taxon>
    </lineage>
</organism>
<gene>
    <name evidence="2" type="ORF">CLAFUR5_07666</name>
</gene>
<dbReference type="AlphaFoldDB" id="A0A9Q8PBQ4"/>
<evidence type="ECO:0000313" key="2">
    <source>
        <dbReference type="EMBL" id="UJO19472.1"/>
    </source>
</evidence>
<dbReference type="EMBL" id="CP090168">
    <property type="protein sequence ID" value="UJO19472.1"/>
    <property type="molecule type" value="Genomic_DNA"/>
</dbReference>
<protein>
    <submittedName>
        <fullName evidence="2">Uncharacterized protein</fullName>
    </submittedName>
</protein>
<sequence>MSLPTLILAVVPITQWSLISTLLVTAGIAFSLNTWTLPIIKLNPTTTSIPQLLDIGRIGGRTLDPANIAVALVLVFVSVVQAQYPSFAVATSWKVPASASFMLFQVAWWEKLTIFPLERAAIAMKERLEGEKASGQGVWMGRREREEFHGLLDRWGVRHLGRAVPPVIAVGRLVVWRG</sequence>
<evidence type="ECO:0000256" key="1">
    <source>
        <dbReference type="SAM" id="Phobius"/>
    </source>
</evidence>
<keyword evidence="1" id="KW-0472">Membrane</keyword>
<keyword evidence="1" id="KW-1133">Transmembrane helix</keyword>
<accession>A0A9Q8PBQ4</accession>
<dbReference type="KEGG" id="ffu:CLAFUR5_07666"/>
<dbReference type="GeneID" id="71987544"/>
<evidence type="ECO:0000313" key="3">
    <source>
        <dbReference type="Proteomes" id="UP000756132"/>
    </source>
</evidence>
<keyword evidence="3" id="KW-1185">Reference proteome</keyword>
<name>A0A9Q8PBQ4_PASFU</name>
<dbReference type="OrthoDB" id="3648235at2759"/>
<reference evidence="2" key="2">
    <citation type="journal article" date="2022" name="Microb. Genom.">
        <title>A chromosome-scale genome assembly of the tomato pathogen Cladosporium fulvum reveals a compartmentalized genome architecture and the presence of a dispensable chromosome.</title>
        <authorList>
            <person name="Zaccaron A.Z."/>
            <person name="Chen L.H."/>
            <person name="Samaras A."/>
            <person name="Stergiopoulos I."/>
        </authorList>
    </citation>
    <scope>NUCLEOTIDE SEQUENCE</scope>
    <source>
        <strain evidence="2">Race5_Kim</strain>
    </source>
</reference>
<proteinExistence type="predicted"/>
<feature type="transmembrane region" description="Helical" evidence="1">
    <location>
        <begin position="66"/>
        <end position="84"/>
    </location>
</feature>
<feature type="transmembrane region" description="Helical" evidence="1">
    <location>
        <begin position="6"/>
        <end position="32"/>
    </location>
</feature>
<keyword evidence="1" id="KW-0812">Transmembrane</keyword>
<reference evidence="2" key="1">
    <citation type="submission" date="2021-12" db="EMBL/GenBank/DDBJ databases">
        <authorList>
            <person name="Zaccaron A."/>
            <person name="Stergiopoulos I."/>
        </authorList>
    </citation>
    <scope>NUCLEOTIDE SEQUENCE</scope>
    <source>
        <strain evidence="2">Race5_Kim</strain>
    </source>
</reference>